<reference evidence="2 3" key="1">
    <citation type="submission" date="2018-11" db="EMBL/GenBank/DDBJ databases">
        <title>Genome Analysis of Haplotype D of Candidatus Liberibacter Solanacearum.</title>
        <authorList>
            <person name="Katsir L."/>
            <person name="Ruan Z."/>
            <person name="Santos Garcia D."/>
            <person name="Piasezky A."/>
            <person name="Jiang J."/>
            <person name="Sela N."/>
            <person name="Freilich S."/>
            <person name="Bahar O."/>
        </authorList>
    </citation>
    <scope>NUCLEOTIDE SEQUENCE [LARGE SCALE GENOMIC DNA]</scope>
    <source>
        <strain evidence="3">haplotype D1</strain>
    </source>
</reference>
<keyword evidence="1" id="KW-0472">Membrane</keyword>
<feature type="transmembrane region" description="Helical" evidence="1">
    <location>
        <begin position="95"/>
        <end position="115"/>
    </location>
</feature>
<organism evidence="2 3">
    <name type="scientific">Candidatus Liberibacter solanacearum</name>
    <dbReference type="NCBI Taxonomy" id="556287"/>
    <lineage>
        <taxon>Bacteria</taxon>
        <taxon>Pseudomonadati</taxon>
        <taxon>Pseudomonadota</taxon>
        <taxon>Alphaproteobacteria</taxon>
        <taxon>Hyphomicrobiales</taxon>
        <taxon>Rhizobiaceae</taxon>
        <taxon>Liberibacter</taxon>
    </lineage>
</organism>
<accession>A0A3R7NIJ7</accession>
<comment type="caution">
    <text evidence="2">The sequence shown here is derived from an EMBL/GenBank/DDBJ whole genome shotgun (WGS) entry which is preliminary data.</text>
</comment>
<feature type="transmembrane region" description="Helical" evidence="1">
    <location>
        <begin position="70"/>
        <end position="89"/>
    </location>
</feature>
<dbReference type="RefSeq" id="WP_034441945.1">
    <property type="nucleotide sequence ID" value="NZ_CAXYJJ010000004.1"/>
</dbReference>
<dbReference type="Proteomes" id="UP000236895">
    <property type="component" value="Unassembled WGS sequence"/>
</dbReference>
<sequence length="118" mass="13357">MRWIVLLANIIFSILSCVFIKISTTSQGENAALTDPIRLSNDKFFWLGFFFYAASFFFYIIVVSQFSLQVAQTLVTSSIIIIVTCFSSLIWNKPFYWTTGIGILLITLGITLISFDTT</sequence>
<dbReference type="SUPFAM" id="SSF103481">
    <property type="entry name" value="Multidrug resistance efflux transporter EmrE"/>
    <property type="match status" value="1"/>
</dbReference>
<evidence type="ECO:0000313" key="2">
    <source>
        <dbReference type="EMBL" id="RPD36784.1"/>
    </source>
</evidence>
<dbReference type="EMBL" id="PKRU02000032">
    <property type="protein sequence ID" value="RPD36784.1"/>
    <property type="molecule type" value="Genomic_DNA"/>
</dbReference>
<keyword evidence="1" id="KW-1133">Transmembrane helix</keyword>
<proteinExistence type="predicted"/>
<dbReference type="PROSITE" id="PS51257">
    <property type="entry name" value="PROKAR_LIPOPROTEIN"/>
    <property type="match status" value="1"/>
</dbReference>
<dbReference type="Gene3D" id="1.10.3730.20">
    <property type="match status" value="1"/>
</dbReference>
<dbReference type="AlphaFoldDB" id="A0A3R7NIJ7"/>
<protein>
    <recommendedName>
        <fullName evidence="4">Transmembrane protein</fullName>
    </recommendedName>
</protein>
<evidence type="ECO:0008006" key="4">
    <source>
        <dbReference type="Google" id="ProtNLM"/>
    </source>
</evidence>
<evidence type="ECO:0000313" key="3">
    <source>
        <dbReference type="Proteomes" id="UP000236895"/>
    </source>
</evidence>
<gene>
    <name evidence="2" type="ORF">C0030_005780</name>
</gene>
<keyword evidence="1" id="KW-0812">Transmembrane</keyword>
<dbReference type="InterPro" id="IPR037185">
    <property type="entry name" value="EmrE-like"/>
</dbReference>
<name>A0A3R7NIJ7_9HYPH</name>
<evidence type="ECO:0000256" key="1">
    <source>
        <dbReference type="SAM" id="Phobius"/>
    </source>
</evidence>
<feature type="transmembrane region" description="Helical" evidence="1">
    <location>
        <begin position="44"/>
        <end position="63"/>
    </location>
</feature>